<dbReference type="RefSeq" id="WP_013443582.1">
    <property type="nucleotide sequence ID" value="NC_014734.1"/>
</dbReference>
<reference evidence="1 2" key="2">
    <citation type="journal article" date="2011" name="Stand. Genomic Sci.">
        <title>Complete genome sequence of Paludibacter propionicigenes type strain (WB4).</title>
        <authorList>
            <person name="Gronow S."/>
            <person name="Munk C."/>
            <person name="Lapidus A."/>
            <person name="Nolan M."/>
            <person name="Lucas S."/>
            <person name="Hammon N."/>
            <person name="Deshpande S."/>
            <person name="Cheng J.F."/>
            <person name="Tapia R."/>
            <person name="Han C."/>
            <person name="Goodwin L."/>
            <person name="Pitluck S."/>
            <person name="Liolios K."/>
            <person name="Ivanova N."/>
            <person name="Mavromatis K."/>
            <person name="Mikhailova N."/>
            <person name="Pati A."/>
            <person name="Chen A."/>
            <person name="Palaniappan K."/>
            <person name="Land M."/>
            <person name="Hauser L."/>
            <person name="Chang Y.J."/>
            <person name="Jeffries C.D."/>
            <person name="Brambilla E."/>
            <person name="Rohde M."/>
            <person name="Goker M."/>
            <person name="Detter J.C."/>
            <person name="Woyke T."/>
            <person name="Bristow J."/>
            <person name="Eisen J.A."/>
            <person name="Markowitz V."/>
            <person name="Hugenholtz P."/>
            <person name="Kyrpides N.C."/>
            <person name="Klenk H.P."/>
        </authorList>
    </citation>
    <scope>NUCLEOTIDE SEQUENCE [LARGE SCALE GENOMIC DNA]</scope>
    <source>
        <strain evidence="2">DSM 17365 / JCM 13257 / WB4</strain>
    </source>
</reference>
<dbReference type="InterPro" id="IPR036038">
    <property type="entry name" value="Aminotransferase-like"/>
</dbReference>
<dbReference type="InterPro" id="IPR043132">
    <property type="entry name" value="BCAT-like_C"/>
</dbReference>
<evidence type="ECO:0008006" key="3">
    <source>
        <dbReference type="Google" id="ProtNLM"/>
    </source>
</evidence>
<reference key="1">
    <citation type="submission" date="2010-11" db="EMBL/GenBank/DDBJ databases">
        <title>The complete genome of Paludibacter propionicigenes DSM 17365.</title>
        <authorList>
            <consortium name="US DOE Joint Genome Institute (JGI-PGF)"/>
            <person name="Lucas S."/>
            <person name="Copeland A."/>
            <person name="Lapidus A."/>
            <person name="Bruce D."/>
            <person name="Goodwin L."/>
            <person name="Pitluck S."/>
            <person name="Kyrpides N."/>
            <person name="Mavromatis K."/>
            <person name="Ivanova N."/>
            <person name="Munk A.C."/>
            <person name="Brettin T."/>
            <person name="Detter J.C."/>
            <person name="Han C."/>
            <person name="Tapia R."/>
            <person name="Land M."/>
            <person name="Hauser L."/>
            <person name="Markowitz V."/>
            <person name="Cheng J.-F."/>
            <person name="Hugenholtz P."/>
            <person name="Woyke T."/>
            <person name="Wu D."/>
            <person name="Gronow S."/>
            <person name="Wellnitz S."/>
            <person name="Brambilla E."/>
            <person name="Klenk H.-P."/>
            <person name="Eisen J.A."/>
        </authorList>
    </citation>
    <scope>NUCLEOTIDE SEQUENCE</scope>
    <source>
        <strain>WB4</strain>
    </source>
</reference>
<dbReference type="KEGG" id="ppn:Palpr_0051"/>
<evidence type="ECO:0000313" key="2">
    <source>
        <dbReference type="Proteomes" id="UP000008718"/>
    </source>
</evidence>
<dbReference type="GO" id="GO:0003824">
    <property type="term" value="F:catalytic activity"/>
    <property type="evidence" value="ECO:0007669"/>
    <property type="project" value="InterPro"/>
</dbReference>
<dbReference type="Pfam" id="PF01063">
    <property type="entry name" value="Aminotran_4"/>
    <property type="match status" value="1"/>
</dbReference>
<dbReference type="InterPro" id="IPR001544">
    <property type="entry name" value="Aminotrans_IV"/>
</dbReference>
<sequence>MSLFVESIKLQDGRFYRLNLHQQRINKAFTDFYPDEEPINIVAQLNQYTFPQEGIFKCRMVYDTDVQSLEFEPYVRRDVRSLKLVETDMESRPYKMEDRSQFNAAFALRADCDDVLLVKNGLLTDASYCNIALYDGENWITPCLPLLYGVNRAQLITEGKLIEKDIKPVELMNFQYICLFNAMIEFGELKLEISAIRQ</sequence>
<dbReference type="EMBL" id="CP002345">
    <property type="protein sequence ID" value="ADQ78213.1"/>
    <property type="molecule type" value="Genomic_DNA"/>
</dbReference>
<dbReference type="HOGENOM" id="CLU_114524_0_0_10"/>
<protein>
    <recommendedName>
        <fullName evidence="3">Aminotransferase class IV</fullName>
    </recommendedName>
</protein>
<dbReference type="eggNOG" id="COG0115">
    <property type="taxonomic scope" value="Bacteria"/>
</dbReference>
<keyword evidence="2" id="KW-1185">Reference proteome</keyword>
<dbReference type="SUPFAM" id="SSF56752">
    <property type="entry name" value="D-aminoacid aminotransferase-like PLP-dependent enzymes"/>
    <property type="match status" value="1"/>
</dbReference>
<name>E4T0T8_PALPW</name>
<dbReference type="Proteomes" id="UP000008718">
    <property type="component" value="Chromosome"/>
</dbReference>
<dbReference type="STRING" id="694427.Palpr_0051"/>
<accession>E4T0T8</accession>
<dbReference type="AlphaFoldDB" id="E4T0T8"/>
<evidence type="ECO:0000313" key="1">
    <source>
        <dbReference type="EMBL" id="ADQ78213.1"/>
    </source>
</evidence>
<dbReference type="OrthoDB" id="1148709at2"/>
<dbReference type="InterPro" id="IPR043131">
    <property type="entry name" value="BCAT-like_N"/>
</dbReference>
<organism evidence="1 2">
    <name type="scientific">Paludibacter propionicigenes (strain DSM 17365 / JCM 13257 / WB4)</name>
    <dbReference type="NCBI Taxonomy" id="694427"/>
    <lineage>
        <taxon>Bacteria</taxon>
        <taxon>Pseudomonadati</taxon>
        <taxon>Bacteroidota</taxon>
        <taxon>Bacteroidia</taxon>
        <taxon>Bacteroidales</taxon>
        <taxon>Paludibacteraceae</taxon>
        <taxon>Paludibacter</taxon>
    </lineage>
</organism>
<dbReference type="Gene3D" id="3.20.10.10">
    <property type="entry name" value="D-amino Acid Aminotransferase, subunit A, domain 2"/>
    <property type="match status" value="1"/>
</dbReference>
<proteinExistence type="predicted"/>
<dbReference type="Gene3D" id="3.30.470.10">
    <property type="match status" value="1"/>
</dbReference>
<gene>
    <name evidence="1" type="ordered locus">Palpr_0051</name>
</gene>